<keyword evidence="1" id="KW-0732">Signal</keyword>
<dbReference type="CDD" id="cd13603">
    <property type="entry name" value="PBP2_TRAP_Siap_TeaA_like"/>
    <property type="match status" value="1"/>
</dbReference>
<evidence type="ECO:0000313" key="3">
    <source>
        <dbReference type="Proteomes" id="UP001595660"/>
    </source>
</evidence>
<dbReference type="Proteomes" id="UP001595660">
    <property type="component" value="Unassembled WGS sequence"/>
</dbReference>
<dbReference type="AlphaFoldDB" id="A0ABD5NGA0"/>
<dbReference type="GeneID" id="69118757"/>
<accession>A0ABD5NGA0</accession>
<dbReference type="InterPro" id="IPR038404">
    <property type="entry name" value="TRAP_DctP_sf"/>
</dbReference>
<evidence type="ECO:0000313" key="2">
    <source>
        <dbReference type="EMBL" id="MFC3478236.1"/>
    </source>
</evidence>
<organism evidence="2 3">
    <name type="scientific">Halobacterium litoreum</name>
    <dbReference type="NCBI Taxonomy" id="2039234"/>
    <lineage>
        <taxon>Archaea</taxon>
        <taxon>Methanobacteriati</taxon>
        <taxon>Methanobacteriota</taxon>
        <taxon>Stenosarchaea group</taxon>
        <taxon>Halobacteria</taxon>
        <taxon>Halobacteriales</taxon>
        <taxon>Halobacteriaceae</taxon>
        <taxon>Halobacterium</taxon>
    </lineage>
</organism>
<dbReference type="NCBIfam" id="NF037995">
    <property type="entry name" value="TRAP_S1"/>
    <property type="match status" value="1"/>
</dbReference>
<reference evidence="2 3" key="1">
    <citation type="journal article" date="2019" name="Int. J. Syst. Evol. Microbiol.">
        <title>The Global Catalogue of Microorganisms (GCM) 10K type strain sequencing project: providing services to taxonomists for standard genome sequencing and annotation.</title>
        <authorList>
            <consortium name="The Broad Institute Genomics Platform"/>
            <consortium name="The Broad Institute Genome Sequencing Center for Infectious Disease"/>
            <person name="Wu L."/>
            <person name="Ma J."/>
        </authorList>
    </citation>
    <scope>NUCLEOTIDE SEQUENCE [LARGE SCALE GENOMIC DNA]</scope>
    <source>
        <strain evidence="2 3">CGMCC 1.12562</strain>
    </source>
</reference>
<comment type="caution">
    <text evidence="2">The sequence shown here is derived from an EMBL/GenBank/DDBJ whole genome shotgun (WGS) entry which is preliminary data.</text>
</comment>
<dbReference type="RefSeq" id="WP_232570650.1">
    <property type="nucleotide sequence ID" value="NZ_CP089466.1"/>
</dbReference>
<gene>
    <name evidence="2" type="ORF">ACFOKC_10950</name>
</gene>
<dbReference type="InterPro" id="IPR018389">
    <property type="entry name" value="DctP_fam"/>
</dbReference>
<evidence type="ECO:0000256" key="1">
    <source>
        <dbReference type="ARBA" id="ARBA00022729"/>
    </source>
</evidence>
<protein>
    <submittedName>
        <fullName evidence="2">TRAP transporter substrate-binding protein</fullName>
    </submittedName>
</protein>
<dbReference type="PANTHER" id="PTHR33376">
    <property type="match status" value="1"/>
</dbReference>
<proteinExistence type="predicted"/>
<name>A0ABD5NGA0_9EURY</name>
<dbReference type="PANTHER" id="PTHR33376:SF4">
    <property type="entry name" value="SIALIC ACID-BINDING PERIPLASMIC PROTEIN SIAP"/>
    <property type="match status" value="1"/>
</dbReference>
<dbReference type="EMBL" id="JBHRWN010000002">
    <property type="protein sequence ID" value="MFC3478236.1"/>
    <property type="molecule type" value="Genomic_DNA"/>
</dbReference>
<keyword evidence="3" id="KW-1185">Reference proteome</keyword>
<dbReference type="Gene3D" id="3.40.190.170">
    <property type="entry name" value="Bacterial extracellular solute-binding protein, family 7"/>
    <property type="match status" value="1"/>
</dbReference>
<sequence length="338" mass="36749">MQTGAAATGLGVLAGCMGLFGGGGTTTLRANSPAAEGSVHGDAAAWLGEYVSEETGGSIEIDAYRNSELGGQIESIENVSSGSLDMYVIPYALTGTQYQPAQVFDAPYLYDPDNPYEDIYEKTDPQDSEIAQQVIDDLVSETDIRSLGAVVQGTRRVTLNVNNEPPRNPEELSEYTMRAVPIAMYSEALKALGAQTTNIDFSEVPQALATGSIQGQENPYNIIRSSGIWENQNYILETNHMHSPLAVIMNEGVFQDLSESEQQVLYDGVREIQPRATETLESNLEGHKSFMRDNGLTIVPPEDLEMDAFRSAARSRIRSQFPDLIGTIEQLHGDGYPA</sequence>
<dbReference type="Pfam" id="PF03480">
    <property type="entry name" value="DctP"/>
    <property type="match status" value="1"/>
</dbReference>